<keyword evidence="1" id="KW-0812">Transmembrane</keyword>
<dbReference type="Proteomes" id="UP000235093">
    <property type="component" value="Unassembled WGS sequence"/>
</dbReference>
<sequence length="235" mass="27017">MKKLIRLELQKNNWKPYWITTSITTLVMLGFIYLIALIPYLEPRDDDAVLFGTYNFVIGLSIDVMTGIFTIMSTTMLAKIIVEEYEKKAIVFFSYPIARKKFLTAKIITCLLYTCFLMIISGTIVLSIFIGTEKMFPLCISDVISIQLILRCFFRLVCYTMVTVFCSTVSLWIGFYRKSGIVTIVAACIIVVFICQIITMTFYSDMLLFVLLLVLIMLSFIAIKSMQDRVEKMEV</sequence>
<feature type="transmembrane region" description="Helical" evidence="1">
    <location>
        <begin position="103"/>
        <end position="128"/>
    </location>
</feature>
<proteinExistence type="predicted"/>
<dbReference type="AlphaFoldDB" id="A0A2N5P9A9"/>
<evidence type="ECO:0000313" key="2">
    <source>
        <dbReference type="EMBL" id="PLT71728.1"/>
    </source>
</evidence>
<evidence type="ECO:0000256" key="1">
    <source>
        <dbReference type="SAM" id="Phobius"/>
    </source>
</evidence>
<comment type="caution">
    <text evidence="2">The sequence shown here is derived from an EMBL/GenBank/DDBJ whole genome shotgun (WGS) entry which is preliminary data.</text>
</comment>
<accession>A0A2N5P9A9</accession>
<organism evidence="2 3">
    <name type="scientific">Mediterraneibacter gnavus</name>
    <name type="common">Ruminococcus gnavus</name>
    <dbReference type="NCBI Taxonomy" id="33038"/>
    <lineage>
        <taxon>Bacteria</taxon>
        <taxon>Bacillati</taxon>
        <taxon>Bacillota</taxon>
        <taxon>Clostridia</taxon>
        <taxon>Lachnospirales</taxon>
        <taxon>Lachnospiraceae</taxon>
        <taxon>Mediterraneibacter</taxon>
    </lineage>
</organism>
<evidence type="ECO:0008006" key="4">
    <source>
        <dbReference type="Google" id="ProtNLM"/>
    </source>
</evidence>
<feature type="transmembrane region" description="Helical" evidence="1">
    <location>
        <begin position="206"/>
        <end position="223"/>
    </location>
</feature>
<name>A0A2N5P9A9_MEDGN</name>
<feature type="transmembrane region" description="Helical" evidence="1">
    <location>
        <begin position="180"/>
        <end position="200"/>
    </location>
</feature>
<feature type="transmembrane region" description="Helical" evidence="1">
    <location>
        <begin position="21"/>
        <end position="41"/>
    </location>
</feature>
<protein>
    <recommendedName>
        <fullName evidence="4">ABC transporter permease</fullName>
    </recommendedName>
</protein>
<keyword evidence="1" id="KW-1133">Transmembrane helix</keyword>
<feature type="transmembrane region" description="Helical" evidence="1">
    <location>
        <begin position="53"/>
        <end position="82"/>
    </location>
</feature>
<keyword evidence="1" id="KW-0472">Membrane</keyword>
<dbReference type="RefSeq" id="WP_101884286.1">
    <property type="nucleotide sequence ID" value="NZ_CP176629.1"/>
</dbReference>
<evidence type="ECO:0000313" key="3">
    <source>
        <dbReference type="Proteomes" id="UP000235093"/>
    </source>
</evidence>
<gene>
    <name evidence="2" type="ORF">CDL23_14465</name>
</gene>
<dbReference type="EMBL" id="NIHT01000030">
    <property type="protein sequence ID" value="PLT71728.1"/>
    <property type="molecule type" value="Genomic_DNA"/>
</dbReference>
<reference evidence="2 3" key="1">
    <citation type="journal article" date="2017" name="Genome Med.">
        <title>A novel Ruminococcus gnavus clade enriched in inflammatory bowel disease patients.</title>
        <authorList>
            <person name="Hall A.B."/>
            <person name="Yassour M."/>
            <person name="Sauk J."/>
            <person name="Garner A."/>
            <person name="Jiang X."/>
            <person name="Arthur T."/>
            <person name="Lagoudas G.K."/>
            <person name="Vatanen T."/>
            <person name="Fornelos N."/>
            <person name="Wilson R."/>
            <person name="Bertha M."/>
            <person name="Cohen M."/>
            <person name="Garber J."/>
            <person name="Khalili H."/>
            <person name="Gevers D."/>
            <person name="Ananthakrishnan A.N."/>
            <person name="Kugathasan S."/>
            <person name="Lander E.S."/>
            <person name="Blainey P."/>
            <person name="Vlamakis H."/>
            <person name="Xavier R.J."/>
            <person name="Huttenhower C."/>
        </authorList>
    </citation>
    <scope>NUCLEOTIDE SEQUENCE [LARGE SCALE GENOMIC DNA]</scope>
    <source>
        <strain evidence="2 3">RJX1125</strain>
    </source>
</reference>
<dbReference type="Pfam" id="PF12730">
    <property type="entry name" value="ABC2_membrane_4"/>
    <property type="match status" value="1"/>
</dbReference>
<feature type="transmembrane region" description="Helical" evidence="1">
    <location>
        <begin position="148"/>
        <end position="173"/>
    </location>
</feature>